<keyword evidence="5" id="KW-1185">Reference proteome</keyword>
<evidence type="ECO:0000313" key="4">
    <source>
        <dbReference type="EMBL" id="CAA0108348.1"/>
    </source>
</evidence>
<dbReference type="PANTHER" id="PTHR42796:SF4">
    <property type="entry name" value="FUMARYLACETOACETATE HYDROLASE DOMAIN-CONTAINING PROTEIN 2A"/>
    <property type="match status" value="1"/>
</dbReference>
<proteinExistence type="inferred from homology"/>
<protein>
    <recommendedName>
        <fullName evidence="3">Fumarylacetoacetase-like C-terminal domain-containing protein</fullName>
    </recommendedName>
</protein>
<reference evidence="4 5" key="1">
    <citation type="submission" date="2019-12" db="EMBL/GenBank/DDBJ databases">
        <authorList>
            <person name="Reyes-Prieto M."/>
        </authorList>
    </citation>
    <scope>NUCLEOTIDE SEQUENCE [LARGE SCALE GENOMIC DNA]</scope>
    <source>
        <strain evidence="4">HF14-78462</strain>
    </source>
</reference>
<dbReference type="Pfam" id="PF01557">
    <property type="entry name" value="FAA_hydrolase"/>
    <property type="match status" value="1"/>
</dbReference>
<feature type="domain" description="Fumarylacetoacetase-like C-terminal" evidence="3">
    <location>
        <begin position="102"/>
        <end position="327"/>
    </location>
</feature>
<comment type="similarity">
    <text evidence="1">Belongs to the FAH family.</text>
</comment>
<evidence type="ECO:0000313" key="5">
    <source>
        <dbReference type="Proteomes" id="UP000433050"/>
    </source>
</evidence>
<dbReference type="SUPFAM" id="SSF56529">
    <property type="entry name" value="FAH"/>
    <property type="match status" value="1"/>
</dbReference>
<evidence type="ECO:0000256" key="1">
    <source>
        <dbReference type="ARBA" id="ARBA00010211"/>
    </source>
</evidence>
<evidence type="ECO:0000259" key="3">
    <source>
        <dbReference type="Pfam" id="PF01557"/>
    </source>
</evidence>
<dbReference type="InterPro" id="IPR036663">
    <property type="entry name" value="Fumarylacetoacetase_C_sf"/>
</dbReference>
<keyword evidence="2" id="KW-0479">Metal-binding</keyword>
<dbReference type="InterPro" id="IPR011234">
    <property type="entry name" value="Fumarylacetoacetase-like_C"/>
</dbReference>
<accession>A0A5S9PVF7</accession>
<gene>
    <name evidence="4" type="primary">yisK_2</name>
    <name evidence="4" type="ORF">STARVERO_03598</name>
</gene>
<sequence>MKLASFRHRGHEKVGAVQGDIVVDLAAAYEAMLAGEGLSGSAEIARAVIPADMVRFIELGEISIAAARRALAWALDADGAGVFCIAADDVEWLPAVARPRNVFCTVVNNPELVAHAIRAPDYPIYYAKPNSSLIGHLQPIEIREKVLVHPESEFAFVVGKTAKNVAAEDAYDYVFGYTILNDVTSPEIRRRDLLISRVPAGKNEFGEDTFDDVTFTVIARHKGMDTFGPLGPWIVTKDEIADPHDLHVRAWLGERLINEDHTGRLRFTIPEVMAHITKWSTLSPGDIVTLGTASSTDQWPMLDADMRRFAGPIRIEVEKIGILENPVIKTYDGAADEIWES</sequence>
<dbReference type="Proteomes" id="UP000433050">
    <property type="component" value="Unassembled WGS sequence"/>
</dbReference>
<dbReference type="AlphaFoldDB" id="A0A5S9PVF7"/>
<dbReference type="RefSeq" id="WP_159600526.1">
    <property type="nucleotide sequence ID" value="NZ_CACSAS010000001.1"/>
</dbReference>
<dbReference type="GO" id="GO:0044281">
    <property type="term" value="P:small molecule metabolic process"/>
    <property type="evidence" value="ECO:0007669"/>
    <property type="project" value="UniProtKB-ARBA"/>
</dbReference>
<evidence type="ECO:0000256" key="2">
    <source>
        <dbReference type="ARBA" id="ARBA00022723"/>
    </source>
</evidence>
<name>A0A5S9PVF7_9HYPH</name>
<organism evidence="4 5">
    <name type="scientific">Starkeya nomas</name>
    <dbReference type="NCBI Taxonomy" id="2666134"/>
    <lineage>
        <taxon>Bacteria</taxon>
        <taxon>Pseudomonadati</taxon>
        <taxon>Pseudomonadota</taxon>
        <taxon>Alphaproteobacteria</taxon>
        <taxon>Hyphomicrobiales</taxon>
        <taxon>Xanthobacteraceae</taxon>
        <taxon>Starkeya</taxon>
    </lineage>
</organism>
<dbReference type="GO" id="GO:0046872">
    <property type="term" value="F:metal ion binding"/>
    <property type="evidence" value="ECO:0007669"/>
    <property type="project" value="UniProtKB-KW"/>
</dbReference>
<dbReference type="InterPro" id="IPR051121">
    <property type="entry name" value="FAH"/>
</dbReference>
<dbReference type="GO" id="GO:0003824">
    <property type="term" value="F:catalytic activity"/>
    <property type="evidence" value="ECO:0007669"/>
    <property type="project" value="InterPro"/>
</dbReference>
<dbReference type="Gene3D" id="3.90.850.10">
    <property type="entry name" value="Fumarylacetoacetase-like, C-terminal domain"/>
    <property type="match status" value="1"/>
</dbReference>
<dbReference type="EMBL" id="CACSAS010000001">
    <property type="protein sequence ID" value="CAA0108348.1"/>
    <property type="molecule type" value="Genomic_DNA"/>
</dbReference>
<dbReference type="PANTHER" id="PTHR42796">
    <property type="entry name" value="FUMARYLACETOACETATE HYDROLASE DOMAIN-CONTAINING PROTEIN 2A-RELATED"/>
    <property type="match status" value="1"/>
</dbReference>